<dbReference type="EMBL" id="JACHXQ010000001">
    <property type="protein sequence ID" value="MBB3182841.1"/>
    <property type="molecule type" value="Genomic_DNA"/>
</dbReference>
<dbReference type="InterPro" id="IPR051310">
    <property type="entry name" value="MCP_chemotaxis"/>
</dbReference>
<dbReference type="AlphaFoldDB" id="A0A7W5GY91"/>
<evidence type="ECO:0000256" key="7">
    <source>
        <dbReference type="SAM" id="MobiDB-lite"/>
    </source>
</evidence>
<dbReference type="PRINTS" id="PR00260">
    <property type="entry name" value="CHEMTRNSDUCR"/>
</dbReference>
<dbReference type="InterPro" id="IPR004090">
    <property type="entry name" value="Chemotax_Me-accpt_rcpt"/>
</dbReference>
<dbReference type="PROSITE" id="PS50111">
    <property type="entry name" value="CHEMOTAXIS_TRANSDUC_2"/>
    <property type="match status" value="1"/>
</dbReference>
<keyword evidence="2" id="KW-0145">Chemotaxis</keyword>
<evidence type="ECO:0000256" key="4">
    <source>
        <dbReference type="ARBA" id="ARBA00029447"/>
    </source>
</evidence>
<keyword evidence="8" id="KW-0812">Transmembrane</keyword>
<evidence type="ECO:0000256" key="2">
    <source>
        <dbReference type="ARBA" id="ARBA00022500"/>
    </source>
</evidence>
<dbReference type="FunFam" id="1.10.287.950:FF:000001">
    <property type="entry name" value="Methyl-accepting chemotaxis sensory transducer"/>
    <property type="match status" value="1"/>
</dbReference>
<dbReference type="GO" id="GO:0007165">
    <property type="term" value="P:signal transduction"/>
    <property type="evidence" value="ECO:0007669"/>
    <property type="project" value="UniProtKB-KW"/>
</dbReference>
<dbReference type="CDD" id="cd06225">
    <property type="entry name" value="HAMP"/>
    <property type="match status" value="1"/>
</dbReference>
<evidence type="ECO:0000256" key="3">
    <source>
        <dbReference type="ARBA" id="ARBA00023224"/>
    </source>
</evidence>
<keyword evidence="8" id="KW-1133">Transmembrane helix</keyword>
<dbReference type="GO" id="GO:0016020">
    <property type="term" value="C:membrane"/>
    <property type="evidence" value="ECO:0007669"/>
    <property type="project" value="UniProtKB-SubCell"/>
</dbReference>
<keyword evidence="8" id="KW-0472">Membrane</keyword>
<dbReference type="PROSITE" id="PS50885">
    <property type="entry name" value="HAMP"/>
    <property type="match status" value="1"/>
</dbReference>
<keyword evidence="6" id="KW-0175">Coiled coil</keyword>
<dbReference type="RefSeq" id="WP_183313132.1">
    <property type="nucleotide sequence ID" value="NZ_JACHXQ010000001.1"/>
</dbReference>
<dbReference type="Gene3D" id="1.10.287.950">
    <property type="entry name" value="Methyl-accepting chemotaxis protein"/>
    <property type="match status" value="1"/>
</dbReference>
<evidence type="ECO:0000313" key="12">
    <source>
        <dbReference type="Proteomes" id="UP000563050"/>
    </source>
</evidence>
<gene>
    <name evidence="11" type="ORF">FHR95_000365</name>
</gene>
<feature type="region of interest" description="Disordered" evidence="7">
    <location>
        <begin position="525"/>
        <end position="550"/>
    </location>
</feature>
<dbReference type="InterPro" id="IPR004089">
    <property type="entry name" value="MCPsignal_dom"/>
</dbReference>
<dbReference type="Pfam" id="PF00015">
    <property type="entry name" value="MCPsignal"/>
    <property type="match status" value="1"/>
</dbReference>
<reference evidence="11 12" key="1">
    <citation type="submission" date="2020-08" db="EMBL/GenBank/DDBJ databases">
        <title>Genomic Encyclopedia of Type Strains, Phase III (KMG-III): the genomes of soil and plant-associated and newly described type strains.</title>
        <authorList>
            <person name="Whitman W."/>
        </authorList>
    </citation>
    <scope>NUCLEOTIDE SEQUENCE [LARGE SCALE GENOMIC DNA]</scope>
    <source>
        <strain evidence="11 12">CECT 7341</strain>
    </source>
</reference>
<feature type="domain" description="Methyl-accepting transducer" evidence="9">
    <location>
        <begin position="272"/>
        <end position="501"/>
    </location>
</feature>
<dbReference type="Pfam" id="PF00672">
    <property type="entry name" value="HAMP"/>
    <property type="match status" value="1"/>
</dbReference>
<dbReference type="InterPro" id="IPR003660">
    <property type="entry name" value="HAMP_dom"/>
</dbReference>
<accession>A0A7W5GY91</accession>
<evidence type="ECO:0000256" key="8">
    <source>
        <dbReference type="SAM" id="Phobius"/>
    </source>
</evidence>
<proteinExistence type="inferred from homology"/>
<dbReference type="SUPFAM" id="SSF58104">
    <property type="entry name" value="Methyl-accepting chemotaxis protein (MCP) signaling domain"/>
    <property type="match status" value="1"/>
</dbReference>
<dbReference type="Proteomes" id="UP000563050">
    <property type="component" value="Unassembled WGS sequence"/>
</dbReference>
<evidence type="ECO:0000259" key="9">
    <source>
        <dbReference type="PROSITE" id="PS50111"/>
    </source>
</evidence>
<dbReference type="GO" id="GO:0006935">
    <property type="term" value="P:chemotaxis"/>
    <property type="evidence" value="ECO:0007669"/>
    <property type="project" value="UniProtKB-KW"/>
</dbReference>
<comment type="caution">
    <text evidence="11">The sequence shown here is derived from an EMBL/GenBank/DDBJ whole genome shotgun (WGS) entry which is preliminary data.</text>
</comment>
<evidence type="ECO:0000256" key="5">
    <source>
        <dbReference type="PROSITE-ProRule" id="PRU00284"/>
    </source>
</evidence>
<evidence type="ECO:0000256" key="1">
    <source>
        <dbReference type="ARBA" id="ARBA00004370"/>
    </source>
</evidence>
<sequence length="550" mass="58726">MLSRLNRINVKYTLAFIGVALALLVVFSASTLLVHSIKQRMTEFSSAFNPAISAVLNADRDLYQARLAEQQVLDADPGSEVAETLRAEYRENADQARERMHAFLDTLSGYPTITDALGEFAPRFDAWEEVSSAVFARHAAGDIDAAAQQANASQAAFDALRELYNIAGERADQVGLALEEQTLASVAAQQRWLAAFSAVVFLLVLALALVGPNLMSRAIRQVSERIRDITQGEGDLSARIESRRGDEIGVLAREFNAFISRMDRSFQAVRDSAQTVGMASTQIASGSEDLASRTEQQASALQETAASMEEISSIVTQNSDTAHHADSVSSAAAEKAESGIAEVTHLAEMMQALETSSRRVGEIIEVIDSIAFQTNILALNASVEAARAGEHGKGFAVVASEVRTLASRSAQSAQQIRGMVEEIRSGIAGGVSQTTRSKESIEATVGDIRRLAGLMNEIALAVKEQDAGIQQVGTAVTQMDSATQQNVSLVAETSSAAAEMQAAAQRLIDMVTAFKLSEDSASQVHHLAQDTAPANASQDEAAWLPQRATA</sequence>
<keyword evidence="12" id="KW-1185">Reference proteome</keyword>
<feature type="domain" description="HAMP" evidence="10">
    <location>
        <begin position="213"/>
        <end position="267"/>
    </location>
</feature>
<feature type="transmembrane region" description="Helical" evidence="8">
    <location>
        <begin position="192"/>
        <end position="211"/>
    </location>
</feature>
<dbReference type="PANTHER" id="PTHR43531">
    <property type="entry name" value="PROTEIN ICFG"/>
    <property type="match status" value="1"/>
</dbReference>
<dbReference type="PANTHER" id="PTHR43531:SF11">
    <property type="entry name" value="METHYL-ACCEPTING CHEMOTAXIS PROTEIN 3"/>
    <property type="match status" value="1"/>
</dbReference>
<dbReference type="SMART" id="SM00283">
    <property type="entry name" value="MA"/>
    <property type="match status" value="1"/>
</dbReference>
<name>A0A7W5GY91_9GAMM</name>
<evidence type="ECO:0000256" key="6">
    <source>
        <dbReference type="SAM" id="Coils"/>
    </source>
</evidence>
<evidence type="ECO:0000313" key="11">
    <source>
        <dbReference type="EMBL" id="MBB3182841.1"/>
    </source>
</evidence>
<feature type="coiled-coil region" evidence="6">
    <location>
        <begin position="79"/>
        <end position="106"/>
    </location>
</feature>
<evidence type="ECO:0000259" key="10">
    <source>
        <dbReference type="PROSITE" id="PS50885"/>
    </source>
</evidence>
<organism evidence="11 12">
    <name type="scientific">Halomonas fontilapidosi</name>
    <dbReference type="NCBI Taxonomy" id="616675"/>
    <lineage>
        <taxon>Bacteria</taxon>
        <taxon>Pseudomonadati</taxon>
        <taxon>Pseudomonadota</taxon>
        <taxon>Gammaproteobacteria</taxon>
        <taxon>Oceanospirillales</taxon>
        <taxon>Halomonadaceae</taxon>
        <taxon>Halomonas</taxon>
    </lineage>
</organism>
<keyword evidence="3 5" id="KW-0807">Transducer</keyword>
<dbReference type="SMART" id="SM00304">
    <property type="entry name" value="HAMP"/>
    <property type="match status" value="1"/>
</dbReference>
<protein>
    <submittedName>
        <fullName evidence="11">Methyl-accepting chemotaxis protein/methyl-accepting chemotaxis protein-2 (Aspartate sensor receptor)</fullName>
    </submittedName>
</protein>
<keyword evidence="11" id="KW-0675">Receptor</keyword>
<comment type="subcellular location">
    <subcellularLocation>
        <location evidence="1">Membrane</location>
    </subcellularLocation>
</comment>
<dbReference type="GO" id="GO:0004888">
    <property type="term" value="F:transmembrane signaling receptor activity"/>
    <property type="evidence" value="ECO:0007669"/>
    <property type="project" value="InterPro"/>
</dbReference>
<comment type="similarity">
    <text evidence="4">Belongs to the methyl-accepting chemotaxis (MCP) protein family.</text>
</comment>
<dbReference type="CDD" id="cd11386">
    <property type="entry name" value="MCP_signal"/>
    <property type="match status" value="1"/>
</dbReference>